<evidence type="ECO:0000313" key="9">
    <source>
        <dbReference type="Proteomes" id="UP000011747"/>
    </source>
</evidence>
<evidence type="ECO:0000256" key="2">
    <source>
        <dbReference type="ARBA" id="ARBA00022692"/>
    </source>
</evidence>
<keyword evidence="9" id="KW-1185">Reference proteome</keyword>
<dbReference type="Pfam" id="PF02618">
    <property type="entry name" value="YceG"/>
    <property type="match status" value="1"/>
</dbReference>
<dbReference type="RefSeq" id="WP_003355361.1">
    <property type="nucleotide sequence ID" value="NZ_JH414764.1"/>
</dbReference>
<dbReference type="HOGENOM" id="CLU_128609_1_0_9"/>
<dbReference type="PANTHER" id="PTHR30518:SF2">
    <property type="entry name" value="ENDOLYTIC MUREIN TRANSGLYCOSYLASE"/>
    <property type="match status" value="1"/>
</dbReference>
<evidence type="ECO:0000313" key="8">
    <source>
        <dbReference type="EMBL" id="EHL73703.1"/>
    </source>
</evidence>
<proteinExistence type="predicted"/>
<comment type="caution">
    <text evidence="8">The sequence shown here is derived from an EMBL/GenBank/DDBJ whole genome shotgun (WGS) entry which is preliminary data.</text>
</comment>
<evidence type="ECO:0000256" key="1">
    <source>
        <dbReference type="ARBA" id="ARBA00022475"/>
    </source>
</evidence>
<dbReference type="PANTHER" id="PTHR30518">
    <property type="entry name" value="ENDOLYTIC MUREIN TRANSGLYCOSYLASE"/>
    <property type="match status" value="1"/>
</dbReference>
<sequence length="162" mass="18275">MSRETVRAFAFGLLSAALALFLFVQFFHQPEASMSTQEMIHALKKQGYTVSSPKESSNQPINRKSYSSKREKLQADTSRKTKNESSKETTNANRSFRLTISPGTTPDQIAQRLEQEKIINSASQFSEYMNQNGFSKKLQIGTYSLNSQMTMKDIANTITKSK</sequence>
<reference evidence="8 9" key="1">
    <citation type="submission" date="2011-09" db="EMBL/GenBank/DDBJ databases">
        <title>The Genome Sequence of Bacillus smithii 7_3_47FAA.</title>
        <authorList>
            <consortium name="The Broad Institute Genome Sequencing Platform"/>
            <person name="Earl A."/>
            <person name="Ward D."/>
            <person name="Feldgarden M."/>
            <person name="Gevers D."/>
            <person name="Daigneault M."/>
            <person name="Strauss J."/>
            <person name="Allen-Vercoe E."/>
            <person name="Young S.K."/>
            <person name="Zeng Q."/>
            <person name="Gargeya S."/>
            <person name="Fitzgerald M."/>
            <person name="Haas B."/>
            <person name="Abouelleil A."/>
            <person name="Alvarado L."/>
            <person name="Arachchi H.M."/>
            <person name="Berlin A."/>
            <person name="Brown A."/>
            <person name="Chapman S.B."/>
            <person name="Chen Z."/>
            <person name="Dunbar C."/>
            <person name="Freedman E."/>
            <person name="Gearin G."/>
            <person name="Goldberg J."/>
            <person name="Griggs A."/>
            <person name="Gujja S."/>
            <person name="Heiman D."/>
            <person name="Howarth C."/>
            <person name="Larson L."/>
            <person name="Lui A."/>
            <person name="MacDonald P.J.P."/>
            <person name="Montmayeur A."/>
            <person name="Murphy C."/>
            <person name="Neiman D."/>
            <person name="Pearson M."/>
            <person name="Priest M."/>
            <person name="Roberts A."/>
            <person name="Saif S."/>
            <person name="Shea T."/>
            <person name="Shenoy N."/>
            <person name="Sisk P."/>
            <person name="Stolte C."/>
            <person name="Sykes S."/>
            <person name="Wortman J."/>
            <person name="Nusbaum C."/>
            <person name="Birren B."/>
        </authorList>
    </citation>
    <scope>NUCLEOTIDE SEQUENCE [LARGE SCALE GENOMIC DNA]</scope>
    <source>
        <strain evidence="8 9">7_3_47FAA</strain>
    </source>
</reference>
<accession>G9QPR2</accession>
<evidence type="ECO:0000256" key="6">
    <source>
        <dbReference type="ARBA" id="ARBA00023316"/>
    </source>
</evidence>
<keyword evidence="5" id="KW-0456">Lyase</keyword>
<dbReference type="AlphaFoldDB" id="G9QPR2"/>
<feature type="compositionally biased region" description="Polar residues" evidence="7">
    <location>
        <begin position="88"/>
        <end position="104"/>
    </location>
</feature>
<evidence type="ECO:0000256" key="7">
    <source>
        <dbReference type="SAM" id="MobiDB-lite"/>
    </source>
</evidence>
<evidence type="ECO:0008006" key="10">
    <source>
        <dbReference type="Google" id="ProtNLM"/>
    </source>
</evidence>
<keyword evidence="4" id="KW-0472">Membrane</keyword>
<keyword evidence="1" id="KW-1003">Cell membrane</keyword>
<dbReference type="EMBL" id="ACWF01000156">
    <property type="protein sequence ID" value="EHL73703.1"/>
    <property type="molecule type" value="Genomic_DNA"/>
</dbReference>
<feature type="region of interest" description="Disordered" evidence="7">
    <location>
        <begin position="48"/>
        <end position="104"/>
    </location>
</feature>
<name>G9QPR2_9BACI</name>
<gene>
    <name evidence="8" type="ORF">HMPREF1015_00279</name>
</gene>
<evidence type="ECO:0000256" key="3">
    <source>
        <dbReference type="ARBA" id="ARBA00022989"/>
    </source>
</evidence>
<protein>
    <recommendedName>
        <fullName evidence="10">YceG-like family protein</fullName>
    </recommendedName>
</protein>
<dbReference type="Gene3D" id="3.30.1490.480">
    <property type="entry name" value="Endolytic murein transglycosylase"/>
    <property type="match status" value="1"/>
</dbReference>
<dbReference type="Proteomes" id="UP000011747">
    <property type="component" value="Unassembled WGS sequence"/>
</dbReference>
<dbReference type="InterPro" id="IPR003770">
    <property type="entry name" value="MLTG-like"/>
</dbReference>
<organism evidence="8 9">
    <name type="scientific">Bacillus smithii 7_3_47FAA</name>
    <dbReference type="NCBI Taxonomy" id="665952"/>
    <lineage>
        <taxon>Bacteria</taxon>
        <taxon>Bacillati</taxon>
        <taxon>Bacillota</taxon>
        <taxon>Bacilli</taxon>
        <taxon>Bacillales</taxon>
        <taxon>Bacillaceae</taxon>
        <taxon>Bacillus</taxon>
    </lineage>
</organism>
<dbReference type="GO" id="GO:0016829">
    <property type="term" value="F:lyase activity"/>
    <property type="evidence" value="ECO:0007669"/>
    <property type="project" value="UniProtKB-KW"/>
</dbReference>
<evidence type="ECO:0000256" key="5">
    <source>
        <dbReference type="ARBA" id="ARBA00023239"/>
    </source>
</evidence>
<keyword evidence="2" id="KW-0812">Transmembrane</keyword>
<keyword evidence="3" id="KW-1133">Transmembrane helix</keyword>
<evidence type="ECO:0000256" key="4">
    <source>
        <dbReference type="ARBA" id="ARBA00023136"/>
    </source>
</evidence>
<feature type="compositionally biased region" description="Basic and acidic residues" evidence="7">
    <location>
        <begin position="68"/>
        <end position="87"/>
    </location>
</feature>
<feature type="compositionally biased region" description="Polar residues" evidence="7">
    <location>
        <begin position="48"/>
        <end position="65"/>
    </location>
</feature>
<keyword evidence="6" id="KW-0961">Cell wall biogenesis/degradation</keyword>
<dbReference type="GO" id="GO:0071555">
    <property type="term" value="P:cell wall organization"/>
    <property type="evidence" value="ECO:0007669"/>
    <property type="project" value="UniProtKB-KW"/>
</dbReference>
<dbReference type="PATRIC" id="fig|665952.3.peg.3170"/>